<reference evidence="1 2" key="1">
    <citation type="journal article" date="1992" name="Lakartidningen">
        <title>[Penicillin V and not amoxicillin is the first choice preparation in acute otitis].</title>
        <authorList>
            <person name="Kamme C."/>
            <person name="Lundgren K."/>
            <person name="Prellner K."/>
        </authorList>
    </citation>
    <scope>NUCLEOTIDE SEQUENCE [LARGE SCALE GENOMIC DNA]</scope>
    <source>
        <strain evidence="1 2">PC2022III</strain>
    </source>
</reference>
<gene>
    <name evidence="1" type="ORF">EPJ74_05230</name>
</gene>
<evidence type="ECO:0000313" key="1">
    <source>
        <dbReference type="EMBL" id="TXJ60613.1"/>
    </source>
</evidence>
<dbReference type="GeneID" id="61066709"/>
<dbReference type="Proteomes" id="UP000322188">
    <property type="component" value="Unassembled WGS sequence"/>
</dbReference>
<comment type="caution">
    <text evidence="1">The sequence shown here is derived from an EMBL/GenBank/DDBJ whole genome shotgun (WGS) entry which is preliminary data.</text>
</comment>
<accession>A0A5C8GF30</accession>
<sequence>MKGKMYIEFKPYEDSYYLEKGIYALGTGENKDTIIELYSVTSGKMKELMSLPASETAKFNKFEVIIGRNGDYGLSRRPALNYVFQINKNNVYNMLIDKSFSNILSLWANHYGVNYLNDNSYSNSFIKLKEYVENNKEFLSKYIKNKEYTGEFIKEIKGKIYFKDKLIEKYSNLDIKIIENGKVKKYKNKTSEYYKVSNEHIYILTEKFYKHFENKFKKLDFSEYSLKLSYTDSLFLEGNEFGEYITTSSTNFYYYMLNLSAFITE</sequence>
<dbReference type="RefSeq" id="WP_147560268.1">
    <property type="nucleotide sequence ID" value="NZ_SAYK01000004.1"/>
</dbReference>
<dbReference type="AlphaFoldDB" id="A0A5C8GF30"/>
<protein>
    <submittedName>
        <fullName evidence="1">Uncharacterized protein</fullName>
    </submittedName>
</protein>
<name>A0A5C8GF30_9SPIR</name>
<organism evidence="1 2">
    <name type="scientific">Brachyspira aalborgi</name>
    <dbReference type="NCBI Taxonomy" id="29522"/>
    <lineage>
        <taxon>Bacteria</taxon>
        <taxon>Pseudomonadati</taxon>
        <taxon>Spirochaetota</taxon>
        <taxon>Spirochaetia</taxon>
        <taxon>Brachyspirales</taxon>
        <taxon>Brachyspiraceae</taxon>
        <taxon>Brachyspira</taxon>
    </lineage>
</organism>
<dbReference type="EMBL" id="SAYK01000004">
    <property type="protein sequence ID" value="TXJ60613.1"/>
    <property type="molecule type" value="Genomic_DNA"/>
</dbReference>
<proteinExistence type="predicted"/>
<evidence type="ECO:0000313" key="2">
    <source>
        <dbReference type="Proteomes" id="UP000322188"/>
    </source>
</evidence>